<dbReference type="Proteomes" id="UP001501175">
    <property type="component" value="Unassembled WGS sequence"/>
</dbReference>
<dbReference type="RefSeq" id="WP_345245630.1">
    <property type="nucleotide sequence ID" value="NZ_BAABHD010000056.1"/>
</dbReference>
<evidence type="ECO:0000313" key="2">
    <source>
        <dbReference type="EMBL" id="GAA4461159.1"/>
    </source>
</evidence>
<comment type="caution">
    <text evidence="2">The sequence shown here is derived from an EMBL/GenBank/DDBJ whole genome shotgun (WGS) entry which is preliminary data.</text>
</comment>
<accession>A0ABP8N662</accession>
<keyword evidence="3" id="KW-1185">Reference proteome</keyword>
<gene>
    <name evidence="2" type="ORF">GCM10023189_36490</name>
</gene>
<feature type="region of interest" description="Disordered" evidence="1">
    <location>
        <begin position="313"/>
        <end position="341"/>
    </location>
</feature>
<evidence type="ECO:0008006" key="4">
    <source>
        <dbReference type="Google" id="ProtNLM"/>
    </source>
</evidence>
<dbReference type="InterPro" id="IPR001668">
    <property type="entry name" value="Mob_Pre"/>
</dbReference>
<dbReference type="CDD" id="cd17242">
    <property type="entry name" value="MobM_relaxase"/>
    <property type="match status" value="1"/>
</dbReference>
<protein>
    <recommendedName>
        <fullName evidence="4">Plasmid recombination enzyme</fullName>
    </recommendedName>
</protein>
<organism evidence="2 3">
    <name type="scientific">Nibrella saemangeumensis</name>
    <dbReference type="NCBI Taxonomy" id="1084526"/>
    <lineage>
        <taxon>Bacteria</taxon>
        <taxon>Pseudomonadati</taxon>
        <taxon>Bacteroidota</taxon>
        <taxon>Cytophagia</taxon>
        <taxon>Cytophagales</taxon>
        <taxon>Spirosomataceae</taxon>
        <taxon>Nibrella</taxon>
    </lineage>
</organism>
<dbReference type="Gene3D" id="3.30.930.30">
    <property type="match status" value="1"/>
</dbReference>
<evidence type="ECO:0000256" key="1">
    <source>
        <dbReference type="SAM" id="MobiDB-lite"/>
    </source>
</evidence>
<dbReference type="Pfam" id="PF01076">
    <property type="entry name" value="Mob_Pre"/>
    <property type="match status" value="1"/>
</dbReference>
<proteinExistence type="predicted"/>
<evidence type="ECO:0000313" key="3">
    <source>
        <dbReference type="Proteomes" id="UP001501175"/>
    </source>
</evidence>
<dbReference type="NCBIfam" id="NF041497">
    <property type="entry name" value="MobV"/>
    <property type="match status" value="1"/>
</dbReference>
<sequence>MAFAIVRIAKIGGGNPGGNAGGLGHHLERTMKVPNADPELARYNQRVIGTGDLWKDIQYRIQEAGITPRSNAVYAVEHLITASPEFFRQSEYKRYSEQGEAQLWQHWDRWKAFQEQTLHWLTERYGKHNIVSFHVHQDEQTPHIHAVIVPIDAKGKLNARAYFGGREKLSQLQDSFAQAVEGLGLERGLRGSKAQHIERKQFYSALQELTPATSPRFTVEAGQPIQLENPPLFNREQWKQSEEARISAEIARQATITRQAAEKYAQEVARQEQAKKARQIQTMLEARGQKRQSQAEQELKALKAALKQQGVEYKNGQLVKAQPEEKKQQEQSRKRGRGLGM</sequence>
<reference evidence="3" key="1">
    <citation type="journal article" date="2019" name="Int. J. Syst. Evol. Microbiol.">
        <title>The Global Catalogue of Microorganisms (GCM) 10K type strain sequencing project: providing services to taxonomists for standard genome sequencing and annotation.</title>
        <authorList>
            <consortium name="The Broad Institute Genomics Platform"/>
            <consortium name="The Broad Institute Genome Sequencing Center for Infectious Disease"/>
            <person name="Wu L."/>
            <person name="Ma J."/>
        </authorList>
    </citation>
    <scope>NUCLEOTIDE SEQUENCE [LARGE SCALE GENOMIC DNA]</scope>
    <source>
        <strain evidence="3">JCM 17927</strain>
    </source>
</reference>
<feature type="compositionally biased region" description="Basic and acidic residues" evidence="1">
    <location>
        <begin position="322"/>
        <end position="333"/>
    </location>
</feature>
<dbReference type="EMBL" id="BAABHD010000056">
    <property type="protein sequence ID" value="GAA4461159.1"/>
    <property type="molecule type" value="Genomic_DNA"/>
</dbReference>
<name>A0ABP8N662_9BACT</name>